<dbReference type="GO" id="GO:0004674">
    <property type="term" value="F:protein serine/threonine kinase activity"/>
    <property type="evidence" value="ECO:0007669"/>
    <property type="project" value="TreeGrafter"/>
</dbReference>
<dbReference type="InterPro" id="IPR008271">
    <property type="entry name" value="Ser/Thr_kinase_AS"/>
</dbReference>
<gene>
    <name evidence="2" type="ORF">PILCRDRAFT_593978</name>
</gene>
<dbReference type="PROSITE" id="PS50011">
    <property type="entry name" value="PROTEIN_KINASE_DOM"/>
    <property type="match status" value="2"/>
</dbReference>
<dbReference type="InterPro" id="IPR011009">
    <property type="entry name" value="Kinase-like_dom_sf"/>
</dbReference>
<dbReference type="STRING" id="765440.A0A0C3BLR6"/>
<dbReference type="SMART" id="SM00220">
    <property type="entry name" value="S_TKc"/>
    <property type="match status" value="1"/>
</dbReference>
<dbReference type="PROSITE" id="PS00108">
    <property type="entry name" value="PROTEIN_KINASE_ST"/>
    <property type="match status" value="1"/>
</dbReference>
<feature type="domain" description="Protein kinase" evidence="1">
    <location>
        <begin position="1"/>
        <end position="234"/>
    </location>
</feature>
<reference evidence="3" key="2">
    <citation type="submission" date="2015-01" db="EMBL/GenBank/DDBJ databases">
        <title>Evolutionary Origins and Diversification of the Mycorrhizal Mutualists.</title>
        <authorList>
            <consortium name="DOE Joint Genome Institute"/>
            <consortium name="Mycorrhizal Genomics Consortium"/>
            <person name="Kohler A."/>
            <person name="Kuo A."/>
            <person name="Nagy L.G."/>
            <person name="Floudas D."/>
            <person name="Copeland A."/>
            <person name="Barry K.W."/>
            <person name="Cichocki N."/>
            <person name="Veneault-Fourrey C."/>
            <person name="LaButti K."/>
            <person name="Lindquist E.A."/>
            <person name="Lipzen A."/>
            <person name="Lundell T."/>
            <person name="Morin E."/>
            <person name="Murat C."/>
            <person name="Riley R."/>
            <person name="Ohm R."/>
            <person name="Sun H."/>
            <person name="Tunlid A."/>
            <person name="Henrissat B."/>
            <person name="Grigoriev I.V."/>
            <person name="Hibbett D.S."/>
            <person name="Martin F."/>
        </authorList>
    </citation>
    <scope>NUCLEOTIDE SEQUENCE [LARGE SCALE GENOMIC DNA]</scope>
    <source>
        <strain evidence="3">F 1598</strain>
    </source>
</reference>
<dbReference type="PANTHER" id="PTHR44329">
    <property type="entry name" value="SERINE/THREONINE-PROTEIN KINASE TNNI3K-RELATED"/>
    <property type="match status" value="1"/>
</dbReference>
<evidence type="ECO:0000313" key="3">
    <source>
        <dbReference type="Proteomes" id="UP000054166"/>
    </source>
</evidence>
<dbReference type="Pfam" id="PF00069">
    <property type="entry name" value="Pkinase"/>
    <property type="match status" value="1"/>
</dbReference>
<accession>A0A0C3BLR6</accession>
<dbReference type="Gene3D" id="1.10.510.10">
    <property type="entry name" value="Transferase(Phosphotransferase) domain 1"/>
    <property type="match status" value="2"/>
</dbReference>
<dbReference type="Proteomes" id="UP000054166">
    <property type="component" value="Unassembled WGS sequence"/>
</dbReference>
<dbReference type="OrthoDB" id="346907at2759"/>
<name>A0A0C3BLR6_PILCF</name>
<keyword evidence="3" id="KW-1185">Reference proteome</keyword>
<dbReference type="HOGENOM" id="CLU_362076_0_0_1"/>
<dbReference type="GO" id="GO:0005524">
    <property type="term" value="F:ATP binding"/>
    <property type="evidence" value="ECO:0007669"/>
    <property type="project" value="InterPro"/>
</dbReference>
<dbReference type="SUPFAM" id="SSF56112">
    <property type="entry name" value="Protein kinase-like (PK-like)"/>
    <property type="match status" value="2"/>
</dbReference>
<feature type="domain" description="Protein kinase" evidence="1">
    <location>
        <begin position="405"/>
        <end position="670"/>
    </location>
</feature>
<protein>
    <recommendedName>
        <fullName evidence="1">Protein kinase domain-containing protein</fullName>
    </recommendedName>
</protein>
<sequence length="719" mass="80371">MGNGRVTQFLKRFPTTDRVYLILDIAEGLEYLHNLKPFIIHGDLKGANILVTASGRACLADFGLAIVIDSQVIRSSPMESAGTPRWQAPELLQGDFGDVEHCYGNSSRESDIYAFACVCYELISGNVPFHEIRAPYQVMVAVTKGQRPSRPPHDHANRLTASQIVETIQSWPDHSADRRAPQQWDDVSAAIMAVFEEVASNLSQDNLLALVESDPVRWQSVNTRLIISAIHNLTKLSRSDALECSKIVQDVGVYQRLLAYTFAHMRLCDADDQVLGHIKQVSQVWRTWDAMTSLSHYWLVKKDLFACLRESQQAHVYPKLEEVLAIDIVAMYAQLGAIIGDRTRYKDLLTIKNASARAVLDILQTLQNSSSLGLISRTKCATALVQLASASAQFPPCLVIRGVTREEKFAVAYGSHSDIFKGTFQGRGVAVRTLRRLSSSWPSIAKILKAFAVEAVIWGRFCHPSILPFYGVHLDECISSFVSPWMEHGNIVQFLKRELHPDRDILILDIAQGLEYLHTGLDPNIIHGDLKGTKVLITPSKRACLSGFALSRHKYDLKSLPAESTASTSEELGALRWTAPELLHLGVPSFAGDVYAFACTVYQIFSGKHPFHEFTRNYPVVTSVMEGKRPARPTEAPLNDNIWSLVEACWAQQPNVRPSATQIVQRLVTFTRTRGYVDRRPEDEWDNPLEANSWPLAGHPFSAYSPDYGVNFQEQEETD</sequence>
<proteinExistence type="predicted"/>
<dbReference type="InterPro" id="IPR001245">
    <property type="entry name" value="Ser-Thr/Tyr_kinase_cat_dom"/>
</dbReference>
<dbReference type="AlphaFoldDB" id="A0A0C3BLR6"/>
<organism evidence="2 3">
    <name type="scientific">Piloderma croceum (strain F 1598)</name>
    <dbReference type="NCBI Taxonomy" id="765440"/>
    <lineage>
        <taxon>Eukaryota</taxon>
        <taxon>Fungi</taxon>
        <taxon>Dikarya</taxon>
        <taxon>Basidiomycota</taxon>
        <taxon>Agaricomycotina</taxon>
        <taxon>Agaricomycetes</taxon>
        <taxon>Agaricomycetidae</taxon>
        <taxon>Atheliales</taxon>
        <taxon>Atheliaceae</taxon>
        <taxon>Piloderma</taxon>
    </lineage>
</organism>
<dbReference type="InParanoid" id="A0A0C3BLR6"/>
<evidence type="ECO:0000313" key="2">
    <source>
        <dbReference type="EMBL" id="KIM78262.1"/>
    </source>
</evidence>
<dbReference type="EMBL" id="KN833017">
    <property type="protein sequence ID" value="KIM78262.1"/>
    <property type="molecule type" value="Genomic_DNA"/>
</dbReference>
<dbReference type="InterPro" id="IPR051681">
    <property type="entry name" value="Ser/Thr_Kinases-Pseudokinases"/>
</dbReference>
<dbReference type="Pfam" id="PF07714">
    <property type="entry name" value="PK_Tyr_Ser-Thr"/>
    <property type="match status" value="1"/>
</dbReference>
<reference evidence="2 3" key="1">
    <citation type="submission" date="2014-04" db="EMBL/GenBank/DDBJ databases">
        <authorList>
            <consortium name="DOE Joint Genome Institute"/>
            <person name="Kuo A."/>
            <person name="Tarkka M."/>
            <person name="Buscot F."/>
            <person name="Kohler A."/>
            <person name="Nagy L.G."/>
            <person name="Floudas D."/>
            <person name="Copeland A."/>
            <person name="Barry K.W."/>
            <person name="Cichocki N."/>
            <person name="Veneault-Fourrey C."/>
            <person name="LaButti K."/>
            <person name="Lindquist E.A."/>
            <person name="Lipzen A."/>
            <person name="Lundell T."/>
            <person name="Morin E."/>
            <person name="Murat C."/>
            <person name="Sun H."/>
            <person name="Tunlid A."/>
            <person name="Henrissat B."/>
            <person name="Grigoriev I.V."/>
            <person name="Hibbett D.S."/>
            <person name="Martin F."/>
            <person name="Nordberg H.P."/>
            <person name="Cantor M.N."/>
            <person name="Hua S.X."/>
        </authorList>
    </citation>
    <scope>NUCLEOTIDE SEQUENCE [LARGE SCALE GENOMIC DNA]</scope>
    <source>
        <strain evidence="2 3">F 1598</strain>
    </source>
</reference>
<dbReference type="InterPro" id="IPR000719">
    <property type="entry name" value="Prot_kinase_dom"/>
</dbReference>
<evidence type="ECO:0000259" key="1">
    <source>
        <dbReference type="PROSITE" id="PS50011"/>
    </source>
</evidence>